<dbReference type="Proteomes" id="UP000187609">
    <property type="component" value="Unassembled WGS sequence"/>
</dbReference>
<name>A0A314KMX9_NICAT</name>
<sequence length="107" mass="12535">MNADGWIEEEEFYLWFRMKFSRSYIKRDYMYLSKKICQYLPPSTAKTLLRCNGNEWNVTLTGVVRRRLVNGWKQFVVDNKLNKGGVLLFELVEATSSAVIFVVEVQG</sequence>
<dbReference type="Gramene" id="OIT30696">
    <property type="protein sequence ID" value="OIT30696"/>
    <property type="gene ID" value="A4A49_60786"/>
</dbReference>
<keyword evidence="8" id="KW-1185">Reference proteome</keyword>
<dbReference type="CDD" id="cd10017">
    <property type="entry name" value="B3_DNA"/>
    <property type="match status" value="1"/>
</dbReference>
<accession>A0A314KMX9</accession>
<evidence type="ECO:0000256" key="1">
    <source>
        <dbReference type="ARBA" id="ARBA00004123"/>
    </source>
</evidence>
<dbReference type="Pfam" id="PF02362">
    <property type="entry name" value="B3"/>
    <property type="match status" value="1"/>
</dbReference>
<dbReference type="InterPro" id="IPR015300">
    <property type="entry name" value="DNA-bd_pseudobarrel_sf"/>
</dbReference>
<evidence type="ECO:0000313" key="8">
    <source>
        <dbReference type="Proteomes" id="UP000187609"/>
    </source>
</evidence>
<keyword evidence="4" id="KW-0804">Transcription</keyword>
<evidence type="ECO:0000259" key="6">
    <source>
        <dbReference type="PROSITE" id="PS50863"/>
    </source>
</evidence>
<feature type="domain" description="TF-B3" evidence="6">
    <location>
        <begin position="15"/>
        <end position="106"/>
    </location>
</feature>
<dbReference type="SMR" id="A0A314KMX9"/>
<dbReference type="GO" id="GO:0005634">
    <property type="term" value="C:nucleus"/>
    <property type="evidence" value="ECO:0007669"/>
    <property type="project" value="UniProtKB-SubCell"/>
</dbReference>
<keyword evidence="5" id="KW-0539">Nucleus</keyword>
<dbReference type="PANTHER" id="PTHR31391">
    <property type="entry name" value="B3 DOMAIN-CONTAINING PROTEIN OS11G0197600-RELATED"/>
    <property type="match status" value="1"/>
</dbReference>
<dbReference type="GO" id="GO:0003677">
    <property type="term" value="F:DNA binding"/>
    <property type="evidence" value="ECO:0007669"/>
    <property type="project" value="UniProtKB-KW"/>
</dbReference>
<dbReference type="InterPro" id="IPR044837">
    <property type="entry name" value="REM16-like"/>
</dbReference>
<organism evidence="7 8">
    <name type="scientific">Nicotiana attenuata</name>
    <name type="common">Coyote tobacco</name>
    <dbReference type="NCBI Taxonomy" id="49451"/>
    <lineage>
        <taxon>Eukaryota</taxon>
        <taxon>Viridiplantae</taxon>
        <taxon>Streptophyta</taxon>
        <taxon>Embryophyta</taxon>
        <taxon>Tracheophyta</taxon>
        <taxon>Spermatophyta</taxon>
        <taxon>Magnoliopsida</taxon>
        <taxon>eudicotyledons</taxon>
        <taxon>Gunneridae</taxon>
        <taxon>Pentapetalae</taxon>
        <taxon>asterids</taxon>
        <taxon>lamiids</taxon>
        <taxon>Solanales</taxon>
        <taxon>Solanaceae</taxon>
        <taxon>Nicotianoideae</taxon>
        <taxon>Nicotianeae</taxon>
        <taxon>Nicotiana</taxon>
    </lineage>
</organism>
<evidence type="ECO:0000256" key="3">
    <source>
        <dbReference type="ARBA" id="ARBA00023125"/>
    </source>
</evidence>
<reference evidence="7" key="1">
    <citation type="submission" date="2016-11" db="EMBL/GenBank/DDBJ databases">
        <title>The genome of Nicotiana attenuata.</title>
        <authorList>
            <person name="Xu S."/>
            <person name="Brockmoeller T."/>
            <person name="Gaquerel E."/>
            <person name="Navarro A."/>
            <person name="Kuhl H."/>
            <person name="Gase K."/>
            <person name="Ling Z."/>
            <person name="Zhou W."/>
            <person name="Kreitzer C."/>
            <person name="Stanke M."/>
            <person name="Tang H."/>
            <person name="Lyons E."/>
            <person name="Pandey P."/>
            <person name="Pandey S.P."/>
            <person name="Timmermann B."/>
            <person name="Baldwin I.T."/>
        </authorList>
    </citation>
    <scope>NUCLEOTIDE SEQUENCE [LARGE SCALE GENOMIC DNA]</scope>
    <source>
        <strain evidence="7">UT</strain>
    </source>
</reference>
<dbReference type="PROSITE" id="PS50863">
    <property type="entry name" value="B3"/>
    <property type="match status" value="1"/>
</dbReference>
<keyword evidence="3" id="KW-0238">DNA-binding</keyword>
<dbReference type="AlphaFoldDB" id="A0A314KMX9"/>
<dbReference type="SUPFAM" id="SSF101936">
    <property type="entry name" value="DNA-binding pseudobarrel domain"/>
    <property type="match status" value="1"/>
</dbReference>
<dbReference type="EMBL" id="MJEQ01001444">
    <property type="protein sequence ID" value="OIT30696.1"/>
    <property type="molecule type" value="Genomic_DNA"/>
</dbReference>
<evidence type="ECO:0000256" key="4">
    <source>
        <dbReference type="ARBA" id="ARBA00023163"/>
    </source>
</evidence>
<dbReference type="SMART" id="SM01019">
    <property type="entry name" value="B3"/>
    <property type="match status" value="1"/>
</dbReference>
<dbReference type="InterPro" id="IPR003340">
    <property type="entry name" value="B3_DNA-bd"/>
</dbReference>
<evidence type="ECO:0000313" key="7">
    <source>
        <dbReference type="EMBL" id="OIT30696.1"/>
    </source>
</evidence>
<comment type="caution">
    <text evidence="7">The sequence shown here is derived from an EMBL/GenBank/DDBJ whole genome shotgun (WGS) entry which is preliminary data.</text>
</comment>
<keyword evidence="2" id="KW-0805">Transcription regulation</keyword>
<evidence type="ECO:0000256" key="2">
    <source>
        <dbReference type="ARBA" id="ARBA00023015"/>
    </source>
</evidence>
<evidence type="ECO:0000256" key="5">
    <source>
        <dbReference type="ARBA" id="ARBA00023242"/>
    </source>
</evidence>
<proteinExistence type="predicted"/>
<dbReference type="PANTHER" id="PTHR31391:SF106">
    <property type="entry name" value="B3 DOMAIN-CONTAINING PROTEIN OS01G0723500"/>
    <property type="match status" value="1"/>
</dbReference>
<comment type="subcellular location">
    <subcellularLocation>
        <location evidence="1">Nucleus</location>
    </subcellularLocation>
</comment>
<gene>
    <name evidence="7" type="ORF">A4A49_60786</name>
</gene>
<dbReference type="Gene3D" id="2.40.330.10">
    <property type="entry name" value="DNA-binding pseudobarrel domain"/>
    <property type="match status" value="1"/>
</dbReference>
<protein>
    <recommendedName>
        <fullName evidence="6">TF-B3 domain-containing protein</fullName>
    </recommendedName>
</protein>